<dbReference type="Gene3D" id="3.30.565.10">
    <property type="entry name" value="Histidine kinase-like ATPase, C-terminal domain"/>
    <property type="match status" value="1"/>
</dbReference>
<dbReference type="SMART" id="SM00388">
    <property type="entry name" value="HisKA"/>
    <property type="match status" value="1"/>
</dbReference>
<name>A0ABY6Q5R0_9GAMM</name>
<dbReference type="Gene3D" id="1.20.120.160">
    <property type="entry name" value="HPT domain"/>
    <property type="match status" value="1"/>
</dbReference>
<organism evidence="18 19">
    <name type="scientific">Candidatus Paraluminiphilus aquimaris</name>
    <dbReference type="NCBI Taxonomy" id="2518994"/>
    <lineage>
        <taxon>Bacteria</taxon>
        <taxon>Pseudomonadati</taxon>
        <taxon>Pseudomonadota</taxon>
        <taxon>Gammaproteobacteria</taxon>
        <taxon>Cellvibrionales</taxon>
        <taxon>Halieaceae</taxon>
        <taxon>Candidatus Paraluminiphilus</taxon>
    </lineage>
</organism>
<dbReference type="SUPFAM" id="SSF63829">
    <property type="entry name" value="Calcium-dependent phosphotriesterase"/>
    <property type="match status" value="2"/>
</dbReference>
<evidence type="ECO:0000256" key="10">
    <source>
        <dbReference type="ARBA" id="ARBA00023012"/>
    </source>
</evidence>
<gene>
    <name evidence="18" type="ORF">E0F26_05480</name>
</gene>
<keyword evidence="6" id="KW-0812">Transmembrane</keyword>
<dbReference type="Pfam" id="PF00512">
    <property type="entry name" value="HisKA"/>
    <property type="match status" value="1"/>
</dbReference>
<feature type="modified residue" description="4-aspartylphosphate" evidence="13">
    <location>
        <position position="1242"/>
    </location>
</feature>
<dbReference type="SMART" id="SM00448">
    <property type="entry name" value="REC"/>
    <property type="match status" value="1"/>
</dbReference>
<evidence type="ECO:0000259" key="16">
    <source>
        <dbReference type="PROSITE" id="PS50110"/>
    </source>
</evidence>
<accession>A0ABY6Q5R0</accession>
<keyword evidence="18" id="KW-0418">Kinase</keyword>
<keyword evidence="11" id="KW-0472">Membrane</keyword>
<evidence type="ECO:0000256" key="3">
    <source>
        <dbReference type="ARBA" id="ARBA00012438"/>
    </source>
</evidence>
<dbReference type="InterPro" id="IPR005467">
    <property type="entry name" value="His_kinase_dom"/>
</dbReference>
<dbReference type="Gene3D" id="3.40.50.2300">
    <property type="match status" value="1"/>
</dbReference>
<dbReference type="EC" id="2.7.13.3" evidence="3"/>
<feature type="domain" description="HPt" evidence="17">
    <location>
        <begin position="1340"/>
        <end position="1437"/>
    </location>
</feature>
<dbReference type="CDD" id="cd17546">
    <property type="entry name" value="REC_hyHK_CKI1_RcsC-like"/>
    <property type="match status" value="1"/>
</dbReference>
<dbReference type="SUPFAM" id="SSF47384">
    <property type="entry name" value="Homodimeric domain of signal transducing histidine kinase"/>
    <property type="match status" value="1"/>
</dbReference>
<keyword evidence="18" id="KW-0808">Transferase</keyword>
<evidence type="ECO:0000313" key="19">
    <source>
        <dbReference type="Proteomes" id="UP001317963"/>
    </source>
</evidence>
<evidence type="ECO:0000259" key="17">
    <source>
        <dbReference type="PROSITE" id="PS50894"/>
    </source>
</evidence>
<evidence type="ECO:0000256" key="2">
    <source>
        <dbReference type="ARBA" id="ARBA00004651"/>
    </source>
</evidence>
<keyword evidence="9" id="KW-1133">Transmembrane helix</keyword>
<dbReference type="CDD" id="cd00082">
    <property type="entry name" value="HisKA"/>
    <property type="match status" value="1"/>
</dbReference>
<proteinExistence type="predicted"/>
<dbReference type="SUPFAM" id="SSF52172">
    <property type="entry name" value="CheY-like"/>
    <property type="match status" value="1"/>
</dbReference>
<dbReference type="CDD" id="cd16922">
    <property type="entry name" value="HATPase_EvgS-ArcB-TorS-like"/>
    <property type="match status" value="1"/>
</dbReference>
<evidence type="ECO:0000256" key="8">
    <source>
        <dbReference type="ARBA" id="ARBA00022840"/>
    </source>
</evidence>
<evidence type="ECO:0000256" key="12">
    <source>
        <dbReference type="PROSITE-ProRule" id="PRU00110"/>
    </source>
</evidence>
<dbReference type="InterPro" id="IPR036890">
    <property type="entry name" value="HATPase_C_sf"/>
</dbReference>
<evidence type="ECO:0000256" key="11">
    <source>
        <dbReference type="ARBA" id="ARBA00023136"/>
    </source>
</evidence>
<feature type="chain" id="PRO_5046801025" description="histidine kinase" evidence="14">
    <location>
        <begin position="26"/>
        <end position="1450"/>
    </location>
</feature>
<dbReference type="Gene3D" id="2.60.40.10">
    <property type="entry name" value="Immunoglobulins"/>
    <property type="match status" value="1"/>
</dbReference>
<dbReference type="Pfam" id="PF00072">
    <property type="entry name" value="Response_reg"/>
    <property type="match status" value="1"/>
</dbReference>
<reference evidence="18 19" key="1">
    <citation type="submission" date="2019-02" db="EMBL/GenBank/DDBJ databases">
        <title>Halieaceae_genomes.</title>
        <authorList>
            <person name="Li S.-H."/>
        </authorList>
    </citation>
    <scope>NUCLEOTIDE SEQUENCE [LARGE SCALE GENOMIC DNA]</scope>
    <source>
        <strain evidence="18 19">JH123</strain>
    </source>
</reference>
<dbReference type="PRINTS" id="PR00344">
    <property type="entry name" value="BCTRLSENSOR"/>
</dbReference>
<keyword evidence="7" id="KW-0547">Nucleotide-binding</keyword>
<dbReference type="GO" id="GO:0016301">
    <property type="term" value="F:kinase activity"/>
    <property type="evidence" value="ECO:0007669"/>
    <property type="project" value="UniProtKB-KW"/>
</dbReference>
<dbReference type="InterPro" id="IPR013783">
    <property type="entry name" value="Ig-like_fold"/>
</dbReference>
<keyword evidence="19" id="KW-1185">Reference proteome</keyword>
<feature type="signal peptide" evidence="14">
    <location>
        <begin position="1"/>
        <end position="25"/>
    </location>
</feature>
<dbReference type="InterPro" id="IPR003661">
    <property type="entry name" value="HisK_dim/P_dom"/>
</dbReference>
<dbReference type="InterPro" id="IPR008207">
    <property type="entry name" value="Sig_transdc_His_kin_Hpt_dom"/>
</dbReference>
<dbReference type="SUPFAM" id="SSF55874">
    <property type="entry name" value="ATPase domain of HSP90 chaperone/DNA topoisomerase II/histidine kinase"/>
    <property type="match status" value="1"/>
</dbReference>
<dbReference type="PANTHER" id="PTHR45339">
    <property type="entry name" value="HYBRID SIGNAL TRANSDUCTION HISTIDINE KINASE J"/>
    <property type="match status" value="1"/>
</dbReference>
<evidence type="ECO:0000256" key="7">
    <source>
        <dbReference type="ARBA" id="ARBA00022741"/>
    </source>
</evidence>
<evidence type="ECO:0000256" key="1">
    <source>
        <dbReference type="ARBA" id="ARBA00000085"/>
    </source>
</evidence>
<evidence type="ECO:0000256" key="14">
    <source>
        <dbReference type="SAM" id="SignalP"/>
    </source>
</evidence>
<dbReference type="InterPro" id="IPR036097">
    <property type="entry name" value="HisK_dim/P_sf"/>
</dbReference>
<dbReference type="PROSITE" id="PS50110">
    <property type="entry name" value="RESPONSE_REGULATORY"/>
    <property type="match status" value="1"/>
</dbReference>
<keyword evidence="14" id="KW-0732">Signal</keyword>
<feature type="domain" description="Histidine kinase" evidence="15">
    <location>
        <begin position="847"/>
        <end position="1065"/>
    </location>
</feature>
<evidence type="ECO:0000256" key="6">
    <source>
        <dbReference type="ARBA" id="ARBA00022692"/>
    </source>
</evidence>
<dbReference type="InterPro" id="IPR004358">
    <property type="entry name" value="Sig_transdc_His_kin-like_C"/>
</dbReference>
<feature type="modified residue" description="Phosphohistidine" evidence="12">
    <location>
        <position position="1379"/>
    </location>
</feature>
<keyword evidence="8" id="KW-0067">ATP-binding</keyword>
<evidence type="ECO:0000256" key="4">
    <source>
        <dbReference type="ARBA" id="ARBA00022475"/>
    </source>
</evidence>
<dbReference type="InterPro" id="IPR015943">
    <property type="entry name" value="WD40/YVTN_repeat-like_dom_sf"/>
</dbReference>
<keyword evidence="5 13" id="KW-0597">Phosphoprotein</keyword>
<dbReference type="InterPro" id="IPR011110">
    <property type="entry name" value="Reg_prop"/>
</dbReference>
<feature type="domain" description="Response regulatory" evidence="16">
    <location>
        <begin position="1193"/>
        <end position="1307"/>
    </location>
</feature>
<dbReference type="InterPro" id="IPR003594">
    <property type="entry name" value="HATPase_dom"/>
</dbReference>
<keyword evidence="4" id="KW-1003">Cell membrane</keyword>
<evidence type="ECO:0000256" key="9">
    <source>
        <dbReference type="ARBA" id="ARBA00022989"/>
    </source>
</evidence>
<dbReference type="RefSeq" id="WP_279243039.1">
    <property type="nucleotide sequence ID" value="NZ_CP036501.1"/>
</dbReference>
<dbReference type="InterPro" id="IPR011006">
    <property type="entry name" value="CheY-like_superfamily"/>
</dbReference>
<dbReference type="PROSITE" id="PS50109">
    <property type="entry name" value="HIS_KIN"/>
    <property type="match status" value="1"/>
</dbReference>
<comment type="subcellular location">
    <subcellularLocation>
        <location evidence="2">Cell membrane</location>
        <topology evidence="2">Multi-pass membrane protein</topology>
    </subcellularLocation>
</comment>
<dbReference type="Gene3D" id="1.10.287.130">
    <property type="match status" value="1"/>
</dbReference>
<protein>
    <recommendedName>
        <fullName evidence="3">histidine kinase</fullName>
        <ecNumber evidence="3">2.7.13.3</ecNumber>
    </recommendedName>
</protein>
<dbReference type="Pfam" id="PF01627">
    <property type="entry name" value="Hpt"/>
    <property type="match status" value="1"/>
</dbReference>
<dbReference type="Pfam" id="PF07494">
    <property type="entry name" value="Reg_prop"/>
    <property type="match status" value="2"/>
</dbReference>
<dbReference type="PROSITE" id="PS50894">
    <property type="entry name" value="HPT"/>
    <property type="match status" value="1"/>
</dbReference>
<dbReference type="PANTHER" id="PTHR45339:SF1">
    <property type="entry name" value="HYBRID SIGNAL TRANSDUCTION HISTIDINE KINASE J"/>
    <property type="match status" value="1"/>
</dbReference>
<evidence type="ECO:0000256" key="5">
    <source>
        <dbReference type="ARBA" id="ARBA00022553"/>
    </source>
</evidence>
<keyword evidence="10" id="KW-0902">Two-component regulatory system</keyword>
<dbReference type="Gene3D" id="2.130.10.10">
    <property type="entry name" value="YVTN repeat-like/Quinoprotein amine dehydrogenase"/>
    <property type="match status" value="2"/>
</dbReference>
<dbReference type="Proteomes" id="UP001317963">
    <property type="component" value="Chromosome"/>
</dbReference>
<dbReference type="EMBL" id="CP036501">
    <property type="protein sequence ID" value="UZP74226.1"/>
    <property type="molecule type" value="Genomic_DNA"/>
</dbReference>
<evidence type="ECO:0000313" key="18">
    <source>
        <dbReference type="EMBL" id="UZP74226.1"/>
    </source>
</evidence>
<dbReference type="Pfam" id="PF02518">
    <property type="entry name" value="HATPase_c"/>
    <property type="match status" value="1"/>
</dbReference>
<dbReference type="SMART" id="SM00387">
    <property type="entry name" value="HATPase_c"/>
    <property type="match status" value="1"/>
</dbReference>
<dbReference type="SUPFAM" id="SSF47226">
    <property type="entry name" value="Histidine-containing phosphotransfer domain, HPT domain"/>
    <property type="match status" value="1"/>
</dbReference>
<dbReference type="InterPro" id="IPR001789">
    <property type="entry name" value="Sig_transdc_resp-reg_receiver"/>
</dbReference>
<sequence>MNTTWHKRLLAQPVGATLLVFCAFAKATTDISFWESPVNSKLNSIEVSEIAQDGSGALWFATQEGLTRQRGEDVDIFTAANADDGGLKPGGVKALAVSSAGRLWVLTRSLQVFNPGTQQFETPVTFVSEGESNSIAFDSQDRLWIGLKDSIGLYRPGVGRAELFELPEPNIREQGKRIRATPIVKLIPLGNKMIGINSEAVYEFSITDTGEVRIAERAKLSAIDTPVITTSAAIHGENVFIGTISSGLFVVNLERDSVRHVTEGPGSDDLPSNLITSAYSDDTGVWLGTQNGLVFTADAGRTFRYYGDSFTGLPSNWIVGLYKSSDGSYWVGTRAGLAQGAQTQFDAFNATNSNLSHNHVNAVHQTSDGTIWVGTQDGLSRLAPGETRFRWINTANTPELRSNQIMSLASQAEILWIGTFDAGLYRLNTVSDQMEAIALDSNNPFALQAPGVTSILPHSSGDVVVSTFGGGTAIVAPSGRVKRVLRNPPGEYLSDYPITLAEDKAGSVFVGMSQSLGVIDPTLTAIRPLSVDGTALSEAIGVDTTIIDIEVEPDGSLLLGTDDSGIYRVSRDASGEGTELLNLSRQFELPSLAIVGIQYDNNGALWLAHNDGLTRVVEETGSVQHFASRLGVTAEEYNSGASYKSADGMLFFGSPRGVTYLDGRLETLDKRPVDMGFGSIDIMGRSFYPTSTDDMLELDASDTLTTVEFFAADYRAPWNIEYEHRLTPIYNWESTDGKVQLTTLRPGSYTLELAARGSNGVWNRGGLSLPIIVAPPWYQTVQAYVGYTAAILLTILLFVLRSRRALQISIDRAAEMKQQVIERTHQLELAKRDAEKASQAKTEFLAVMSHEIRTPLHGIIGMNELLLNTGVSPRQSRLARTAMNSGKTLLNLINEILDISKIEADKLELDEELFDVCDLVDDVTYLQGEPAQRKSVELSVIHDYNVAGAYRGDAQKLRQVLTNVIGNAVKFTEVGSVDIKTFLDENDAVVIAVADTGVGIPKESRDKVFDKFTQADATTTRRFGGTGLGLAICKSYMTFMGGNLELFDGPNSKGTLAHITIPLTRETEARVSQRGTVALCTEDDKLALSFQSQALRLGFETLRISHPDEAPLDTVAVVVDEISDTETLRAFADQDKFDHRLLLTEIRSDNPLIATKTWDFIHKPVTGATLREAFNSFESETSPDTAQQLNGLRVLIAEDNPVNQLLVESMLTGLGASYKAVENGLLAVQAVDEQQFDIVLMDCLMPVMDGFEATRAIRTKGYELPIIAATASASAGDFDEALQAGMTDVMVKPFSTGDLRRMLLTHAQATPERPVKASNVDTLINEETLLAIAQINPESGMDLVDQVVGLFEQQTPTFINEIEMATREGDAAETRRLAHAYKSSARNIGAFVLGDRLAEIEASAKDDHHTLTPEEANELDELVRESLRQLLAAYVRLRSEHTGVDGSNGA</sequence>
<evidence type="ECO:0000259" key="15">
    <source>
        <dbReference type="PROSITE" id="PS50109"/>
    </source>
</evidence>
<evidence type="ECO:0000256" key="13">
    <source>
        <dbReference type="PROSITE-ProRule" id="PRU00169"/>
    </source>
</evidence>
<dbReference type="InterPro" id="IPR036641">
    <property type="entry name" value="HPT_dom_sf"/>
</dbReference>
<comment type="catalytic activity">
    <reaction evidence="1">
        <text>ATP + protein L-histidine = ADP + protein N-phospho-L-histidine.</text>
        <dbReference type="EC" id="2.7.13.3"/>
    </reaction>
</comment>